<accession>A0A4V2J4M3</accession>
<sequence>MLQLFQVTKKGETIMKSTMNRELFERLEQAESEQQLTELQQEVTQGGYSSFYQLQEHFHERVRHFTQDEAQHVLALIDKARQLFPVPAKFSPSWQSIWTELEQTTRLKLKVFETIPAGERDGEWQIVMDNPIAIQQTACYPGLTFMEAAYMFGYFRPQLEKNEYIRLQKIQQLIMEFGT</sequence>
<comment type="caution">
    <text evidence="1">The sequence shown here is derived from an EMBL/GenBank/DDBJ whole genome shotgun (WGS) entry which is preliminary data.</text>
</comment>
<dbReference type="AlphaFoldDB" id="A0A4V2J4M3"/>
<dbReference type="OrthoDB" id="2678291at2"/>
<dbReference type="Proteomes" id="UP000293142">
    <property type="component" value="Unassembled WGS sequence"/>
</dbReference>
<gene>
    <name evidence="1" type="ORF">EYB31_08275</name>
</gene>
<proteinExistence type="predicted"/>
<organism evidence="1 2">
    <name type="scientific">Paenibacillus thalictri</name>
    <dbReference type="NCBI Taxonomy" id="2527873"/>
    <lineage>
        <taxon>Bacteria</taxon>
        <taxon>Bacillati</taxon>
        <taxon>Bacillota</taxon>
        <taxon>Bacilli</taxon>
        <taxon>Bacillales</taxon>
        <taxon>Paenibacillaceae</taxon>
        <taxon>Paenibacillus</taxon>
    </lineage>
</organism>
<protein>
    <submittedName>
        <fullName evidence="1">Uncharacterized protein</fullName>
    </submittedName>
</protein>
<name>A0A4V2J4M3_9BACL</name>
<reference evidence="1 2" key="1">
    <citation type="submission" date="2019-02" db="EMBL/GenBank/DDBJ databases">
        <title>Paenibacillus sp. nov., isolated from surface-sterilized tissue of Thalictrum simplex L.</title>
        <authorList>
            <person name="Tuo L."/>
        </authorList>
    </citation>
    <scope>NUCLEOTIDE SEQUENCE [LARGE SCALE GENOMIC DNA]</scope>
    <source>
        <strain evidence="1 2">N2SHLJ1</strain>
    </source>
</reference>
<dbReference type="EMBL" id="SIRE01000005">
    <property type="protein sequence ID" value="TBL80401.1"/>
    <property type="molecule type" value="Genomic_DNA"/>
</dbReference>
<evidence type="ECO:0000313" key="2">
    <source>
        <dbReference type="Proteomes" id="UP000293142"/>
    </source>
</evidence>
<keyword evidence="2" id="KW-1185">Reference proteome</keyword>
<evidence type="ECO:0000313" key="1">
    <source>
        <dbReference type="EMBL" id="TBL80401.1"/>
    </source>
</evidence>